<dbReference type="SUPFAM" id="SSF56219">
    <property type="entry name" value="DNase I-like"/>
    <property type="match status" value="1"/>
</dbReference>
<dbReference type="Gene3D" id="3.60.10.10">
    <property type="entry name" value="Endonuclease/exonuclease/phosphatase"/>
    <property type="match status" value="1"/>
</dbReference>
<dbReference type="PANTHER" id="PTHR16320">
    <property type="entry name" value="SPHINGOMYELINASE FAMILY MEMBER"/>
    <property type="match status" value="1"/>
</dbReference>
<accession>A0AAU9K862</accession>
<feature type="domain" description="Endonuclease/exonuclease/phosphatase" evidence="4">
    <location>
        <begin position="43"/>
        <end position="282"/>
    </location>
</feature>
<dbReference type="InterPro" id="IPR036691">
    <property type="entry name" value="Endo/exonu/phosph_ase_sf"/>
</dbReference>
<evidence type="ECO:0000256" key="1">
    <source>
        <dbReference type="ARBA" id="ARBA00006335"/>
    </source>
</evidence>
<dbReference type="InterPro" id="IPR038772">
    <property type="entry name" value="Sph/SMPD2-like"/>
</dbReference>
<comment type="similarity">
    <text evidence="1">Belongs to the neutral sphingomyelinase family.</text>
</comment>
<dbReference type="Pfam" id="PF03372">
    <property type="entry name" value="Exo_endo_phos"/>
    <property type="match status" value="1"/>
</dbReference>
<dbReference type="InterPro" id="IPR005135">
    <property type="entry name" value="Endo/exonuclease/phosphatase"/>
</dbReference>
<proteinExistence type="inferred from homology"/>
<keyword evidence="3" id="KW-0378">Hydrolase</keyword>
<dbReference type="CDD" id="cd09078">
    <property type="entry name" value="nSMase"/>
    <property type="match status" value="1"/>
</dbReference>
<dbReference type="InterPro" id="IPR017766">
    <property type="entry name" value="Sphingomyelinase/PLipase_C"/>
</dbReference>
<reference evidence="5" key="1">
    <citation type="submission" date="2021-09" db="EMBL/GenBank/DDBJ databases">
        <authorList>
            <consortium name="AG Swart"/>
            <person name="Singh M."/>
            <person name="Singh A."/>
            <person name="Seah K."/>
            <person name="Emmerich C."/>
        </authorList>
    </citation>
    <scope>NUCLEOTIDE SEQUENCE</scope>
    <source>
        <strain evidence="5">ATCC30299</strain>
    </source>
</reference>
<evidence type="ECO:0000256" key="2">
    <source>
        <dbReference type="ARBA" id="ARBA00012369"/>
    </source>
</evidence>
<dbReference type="Proteomes" id="UP001162131">
    <property type="component" value="Unassembled WGS sequence"/>
</dbReference>
<evidence type="ECO:0000313" key="5">
    <source>
        <dbReference type="EMBL" id="CAG9333325.1"/>
    </source>
</evidence>
<dbReference type="GO" id="GO:0005576">
    <property type="term" value="C:extracellular region"/>
    <property type="evidence" value="ECO:0007669"/>
    <property type="project" value="InterPro"/>
</dbReference>
<organism evidence="5 6">
    <name type="scientific">Blepharisma stoltei</name>
    <dbReference type="NCBI Taxonomy" id="1481888"/>
    <lineage>
        <taxon>Eukaryota</taxon>
        <taxon>Sar</taxon>
        <taxon>Alveolata</taxon>
        <taxon>Ciliophora</taxon>
        <taxon>Postciliodesmatophora</taxon>
        <taxon>Heterotrichea</taxon>
        <taxon>Heterotrichida</taxon>
        <taxon>Blepharismidae</taxon>
        <taxon>Blepharisma</taxon>
    </lineage>
</organism>
<dbReference type="PANTHER" id="PTHR16320:SF1">
    <property type="entry name" value="SPHINGOMYELINASE DDB_G0288017"/>
    <property type="match status" value="1"/>
</dbReference>
<sequence length="331" mass="38649">MERTNDQSLYPNVSLLSLNLFLRPPVIKTNISDYKSARARYFLDNIISKYEIVCLQEVFTSFSSRRKKIKKEAYRKGFKDFAESPNPGWFGRHLTDGGLLILSKYPIVQKDFFGFSRSKMPDTLSLKGVLYAKLQINDKFVHLFTAHLQSSYPTSDYHKFLKYREIRRSQIKEMREFMDRKIESSNELVILVGDFNVNGREEIKPPKFKDQECQDDYSCFINEISKGGKEEILDVLRMKFGYTPATYGRVDRNGNAIETVLSEKDETMSDEGLDHIFFCNIEKSIENDYKVHINMERTLVEPFYTPNQPFTQISDHAAVQTSFTWLKNNMS</sequence>
<dbReference type="GO" id="GO:0005737">
    <property type="term" value="C:cytoplasm"/>
    <property type="evidence" value="ECO:0007669"/>
    <property type="project" value="TreeGrafter"/>
</dbReference>
<dbReference type="GO" id="GO:0004767">
    <property type="term" value="F:sphingomyelin phosphodiesterase activity"/>
    <property type="evidence" value="ECO:0007669"/>
    <property type="project" value="UniProtKB-EC"/>
</dbReference>
<comment type="caution">
    <text evidence="5">The sequence shown here is derived from an EMBL/GenBank/DDBJ whole genome shotgun (WGS) entry which is preliminary data.</text>
</comment>
<evidence type="ECO:0000259" key="4">
    <source>
        <dbReference type="Pfam" id="PF03372"/>
    </source>
</evidence>
<evidence type="ECO:0000313" key="6">
    <source>
        <dbReference type="Proteomes" id="UP001162131"/>
    </source>
</evidence>
<evidence type="ECO:0000256" key="3">
    <source>
        <dbReference type="ARBA" id="ARBA00022801"/>
    </source>
</evidence>
<dbReference type="AlphaFoldDB" id="A0AAU9K862"/>
<name>A0AAU9K862_9CILI</name>
<protein>
    <recommendedName>
        <fullName evidence="2">sphingomyelin phosphodiesterase</fullName>
        <ecNumber evidence="2">3.1.4.12</ecNumber>
    </recommendedName>
</protein>
<dbReference type="EC" id="3.1.4.12" evidence="2"/>
<keyword evidence="6" id="KW-1185">Reference proteome</keyword>
<gene>
    <name evidence="5" type="ORF">BSTOLATCC_MIC58139</name>
</gene>
<dbReference type="EMBL" id="CAJZBQ010000056">
    <property type="protein sequence ID" value="CAG9333325.1"/>
    <property type="molecule type" value="Genomic_DNA"/>
</dbReference>